<dbReference type="PROSITE" id="PS51482">
    <property type="entry name" value="DEGV"/>
    <property type="match status" value="1"/>
</dbReference>
<dbReference type="Gene3D" id="3.30.1180.10">
    <property type="match status" value="1"/>
</dbReference>
<dbReference type="RefSeq" id="WP_005526011.1">
    <property type="nucleotide sequence ID" value="NZ_CAUOLB010000028.1"/>
</dbReference>
<dbReference type="SUPFAM" id="SSF82549">
    <property type="entry name" value="DAK1/DegV-like"/>
    <property type="match status" value="1"/>
</dbReference>
<dbReference type="InterPro" id="IPR050270">
    <property type="entry name" value="DegV_domain_contain"/>
</dbReference>
<dbReference type="AlphaFoldDB" id="A0A6H9XI81"/>
<dbReference type="InterPro" id="IPR003797">
    <property type="entry name" value="DegV"/>
</dbReference>
<proteinExistence type="predicted"/>
<dbReference type="Proteomes" id="UP000249886">
    <property type="component" value="Unassembled WGS sequence"/>
</dbReference>
<dbReference type="EMBL" id="UARK01000035">
    <property type="protein sequence ID" value="SPW33936.1"/>
    <property type="molecule type" value="Genomic_DNA"/>
</dbReference>
<dbReference type="Pfam" id="PF02645">
    <property type="entry name" value="DegV"/>
    <property type="match status" value="1"/>
</dbReference>
<evidence type="ECO:0000256" key="1">
    <source>
        <dbReference type="ARBA" id="ARBA00023121"/>
    </source>
</evidence>
<dbReference type="GeneID" id="84574452"/>
<dbReference type="PANTHER" id="PTHR33434:SF2">
    <property type="entry name" value="FATTY ACID-BINDING PROTEIN TM_1468"/>
    <property type="match status" value="1"/>
</dbReference>
<dbReference type="NCBIfam" id="TIGR00762">
    <property type="entry name" value="DegV"/>
    <property type="match status" value="1"/>
</dbReference>
<sequence>MPVRVVTDTSAGLPEHVARDLGITVLDLHMVGDEDDKSTSGLSSLELAAAYARQLERGGDAGVVALHLSKDLSATWSAAVAASAVFDGSVAVIDTKSVGMNVGAAAMAAARIAMDGASLAECAELAEDTLSRSETWLYLHRIDEIRKSGRISAATAMVSVALATKPIMQIHNGRIELAIKTRTQAKAFSKLTELITARAGGLPAFVAIQHCEAKEAARALEDQLKASLPVDSSIMMMPMESVLAVHCGPGALGVSVVFSQAESEVNAALADDAEDAAPDPGPEGEIADDSAAMALPAPSQVPTNEVAQK</sequence>
<gene>
    <name evidence="3" type="ORF">NCTC10254_02474</name>
</gene>
<dbReference type="InterPro" id="IPR043168">
    <property type="entry name" value="DegV_C"/>
</dbReference>
<dbReference type="Gene3D" id="3.40.50.10170">
    <property type="match status" value="1"/>
</dbReference>
<evidence type="ECO:0000313" key="4">
    <source>
        <dbReference type="Proteomes" id="UP000249886"/>
    </source>
</evidence>
<protein>
    <submittedName>
        <fullName evidence="3">DegV family protein</fullName>
    </submittedName>
</protein>
<accession>A0A6H9XI81</accession>
<keyword evidence="1" id="KW-0446">Lipid-binding</keyword>
<dbReference type="GO" id="GO:0008289">
    <property type="term" value="F:lipid binding"/>
    <property type="evidence" value="ECO:0007669"/>
    <property type="project" value="UniProtKB-KW"/>
</dbReference>
<organism evidence="3 4">
    <name type="scientific">Corynebacterium matruchotii</name>
    <dbReference type="NCBI Taxonomy" id="43768"/>
    <lineage>
        <taxon>Bacteria</taxon>
        <taxon>Bacillati</taxon>
        <taxon>Actinomycetota</taxon>
        <taxon>Actinomycetes</taxon>
        <taxon>Mycobacteriales</taxon>
        <taxon>Corynebacteriaceae</taxon>
        <taxon>Corynebacterium</taxon>
    </lineage>
</organism>
<feature type="region of interest" description="Disordered" evidence="2">
    <location>
        <begin position="268"/>
        <end position="289"/>
    </location>
</feature>
<comment type="caution">
    <text evidence="3">The sequence shown here is derived from an EMBL/GenBank/DDBJ whole genome shotgun (WGS) entry which is preliminary data.</text>
</comment>
<dbReference type="PANTHER" id="PTHR33434">
    <property type="entry name" value="DEGV DOMAIN-CONTAINING PROTEIN DR_1986-RELATED"/>
    <property type="match status" value="1"/>
</dbReference>
<evidence type="ECO:0000256" key="2">
    <source>
        <dbReference type="SAM" id="MobiDB-lite"/>
    </source>
</evidence>
<evidence type="ECO:0000313" key="3">
    <source>
        <dbReference type="EMBL" id="SPW33936.1"/>
    </source>
</evidence>
<name>A0A6H9XI81_9CORY</name>
<reference evidence="3 4" key="1">
    <citation type="submission" date="2018-06" db="EMBL/GenBank/DDBJ databases">
        <authorList>
            <consortium name="Pathogen Informatics"/>
            <person name="Doyle S."/>
        </authorList>
    </citation>
    <scope>NUCLEOTIDE SEQUENCE [LARGE SCALE GENOMIC DNA]</scope>
    <source>
        <strain evidence="3 4">NCTC10254</strain>
    </source>
</reference>